<dbReference type="STRING" id="8154.ENSACLP00000006597"/>
<keyword evidence="2 3" id="KW-0175">Coiled coil</keyword>
<dbReference type="SUPFAM" id="SSF50156">
    <property type="entry name" value="PDZ domain-like"/>
    <property type="match status" value="1"/>
</dbReference>
<dbReference type="GO" id="GO:0005737">
    <property type="term" value="C:cytoplasm"/>
    <property type="evidence" value="ECO:0007669"/>
    <property type="project" value="TreeGrafter"/>
</dbReference>
<dbReference type="PROSITE" id="PS50106">
    <property type="entry name" value="PDZ"/>
    <property type="match status" value="1"/>
</dbReference>
<dbReference type="InterPro" id="IPR000331">
    <property type="entry name" value="Rap/Ran_GAP_dom"/>
</dbReference>
<dbReference type="PROSITE" id="PS50085">
    <property type="entry name" value="RAPGAP"/>
    <property type="match status" value="1"/>
</dbReference>
<evidence type="ECO:0000256" key="1">
    <source>
        <dbReference type="ARBA" id="ARBA00022468"/>
    </source>
</evidence>
<dbReference type="Gene3D" id="3.40.50.11210">
    <property type="entry name" value="Rap/Ran-GAP"/>
    <property type="match status" value="1"/>
</dbReference>
<feature type="region of interest" description="Disordered" evidence="4">
    <location>
        <begin position="1094"/>
        <end position="1141"/>
    </location>
</feature>
<dbReference type="PANTHER" id="PTHR15711">
    <property type="entry name" value="RAP GTPASE-ACTIVATING PROTEIN"/>
    <property type="match status" value="1"/>
</dbReference>
<sequence length="1355" mass="151169">MGPPVVQGAPVVPKMGVRARMSDLSQRRDAQEGLNLSFLSQPPHSNKSLDPQPRSETTFPVRPSPSTSRSLARMKRSNSEVTISDVGAEDMDPAAINPNTDASLRRKCCSTSTLDRQSLSQSTETPSWRLKQQVPSAPPPFPEPAQLRAALSPSLQTAARIAHGDVIYVPNYVNASVYVSHVQKTKPETSILSRLRNQRTNRDTRPSAISYKCFSHYDSQSVLFNFSSGFVPQADLQHRRNVSTSGCDVFDALSPDERDKNNFLVSSCPFFHNEIGGEMERRLGLTRANTSTCGAAADTSFSDPPLSTHRTNASISVLEFRGGTRAFDQHLMNNHDIEHIDLGARYYLKYFYNQDHQNYFGIDENFGPVSLSLRREKLEERSDETQYNYRMILRTGQLSTLRGSITEDSIPSSSKHGTSRRLPLKDVLEFVVPQLSIHSLRLAADSPRVPELLLQLDQQELKFQRKVGVLFCRAGQSTEEDNSDSGSPALDQFLDLLGHRGPLKDTSEDSTGRQSVFTTFREFKLMFHVSTASSPQQLLHKSLTGNDFVTVIFQEPNSPPFSPQNICSHSQHVFIIVRVHRPCSQHTCYSIAVSRRRDIPFFGPLIPPGWMFSASPEFRNFLLTKIINAENAAHRSETFVTIRALRRQEHLKELVENFSTSVLVDSSSSIKFSFISLVVKKKERSAPRPHAYLNTAGALTWSVTAKDFSCSFDVPCQLAISSEFVVLVEEASRQVVFHCYCRGVIGWNAGHKGIKLFYEHGDCVMLSTRERGWEDSREIAQRLQLVTHGGPAVDMILRRNRHGQFGFHVNFEGVVADVETNSFAWKEGLRPGCRIMEICAVAIVKLSHKQMIELLRTSMTVSVVVILPHEDGTPRRSFSEIYQVPRFEYKLDSDITSHPLRVTPPTWHKVLEAPPTQSIPGELEQQLRPIKQLNEGSRSPSKHSTSVDPGPPLTPQSHARWGARPDWAVSSEEDSLEKIGRSKEASHLCHHDHPHRVTKARGGFQPSLMDANNTLSSSSGSESRYSDCHLTHTKVPSMDSGIDSAPCTSSAQPAGAGATLVLSDIQRGKWTISAGHMTNLSETCSLSCDCHESTSWSEGRSKTSSSTSSPEALITCKEGSTKEMGLTQEGEGPKRSSRSSRFSCVPIKDVGVKQFDVTAGEQPIRVPGVPPPSPWRCLTHTMSRDMLYGILFRCSQLPSDHLPPRINSTLPPTICRKLPLPLQRSNRSYSDSLLALRSGVKHMPLPRASSQLDWLHLESTQAFRADINQTQRTLGVTSQSSALEDSDITARSLSGEVLQLEEILQQLQLDLLKEQRDKAVLQQQVLSLRQENHRLQEESHIRRFAAWMLCQDSLP</sequence>
<feature type="compositionally biased region" description="Polar residues" evidence="4">
    <location>
        <begin position="934"/>
        <end position="947"/>
    </location>
</feature>
<dbReference type="Pfam" id="PF21022">
    <property type="entry name" value="Rap-GAP_dimer"/>
    <property type="match status" value="1"/>
</dbReference>
<dbReference type="InterPro" id="IPR036034">
    <property type="entry name" value="PDZ_sf"/>
</dbReference>
<feature type="region of interest" description="Disordered" evidence="4">
    <location>
        <begin position="934"/>
        <end position="974"/>
    </location>
</feature>
<dbReference type="GeneTree" id="ENSGT00940000157388"/>
<reference evidence="7" key="3">
    <citation type="submission" date="2025-08" db="UniProtKB">
        <authorList>
            <consortium name="Ensembl"/>
        </authorList>
    </citation>
    <scope>IDENTIFICATION</scope>
</reference>
<feature type="region of interest" description="Disordered" evidence="4">
    <location>
        <begin position="112"/>
        <end position="141"/>
    </location>
</feature>
<dbReference type="Bgee" id="ENSACLG00000004439">
    <property type="expression patterns" value="Expressed in anal fin and 7 other cell types or tissues"/>
</dbReference>
<gene>
    <name evidence="7" type="primary">SIPA1L2</name>
</gene>
<dbReference type="PANTHER" id="PTHR15711:SF7">
    <property type="entry name" value="SIGNAL-INDUCED PROLIFERATION-ASSOCIATED 1-LIKE PROTEIN 2"/>
    <property type="match status" value="1"/>
</dbReference>
<dbReference type="Pfam" id="PF02145">
    <property type="entry name" value="Rap_GAP"/>
    <property type="match status" value="1"/>
</dbReference>
<dbReference type="InterPro" id="IPR001478">
    <property type="entry name" value="PDZ"/>
</dbReference>
<feature type="region of interest" description="Disordered" evidence="4">
    <location>
        <begin position="21"/>
        <end position="100"/>
    </location>
</feature>
<feature type="compositionally biased region" description="Polar residues" evidence="4">
    <location>
        <begin position="37"/>
        <end position="70"/>
    </location>
</feature>
<evidence type="ECO:0000259" key="5">
    <source>
        <dbReference type="PROSITE" id="PS50085"/>
    </source>
</evidence>
<keyword evidence="1" id="KW-0343">GTPase activation</keyword>
<dbReference type="CDD" id="cd06745">
    <property type="entry name" value="PDZ_SIPA1-like"/>
    <property type="match status" value="1"/>
</dbReference>
<proteinExistence type="predicted"/>
<reference evidence="8" key="2">
    <citation type="submission" date="2023-03" db="EMBL/GenBank/DDBJ databases">
        <authorList>
            <consortium name="Wellcome Sanger Institute Data Sharing"/>
        </authorList>
    </citation>
    <scope>NUCLEOTIDE SEQUENCE [LARGE SCALE GENOMIC DNA]</scope>
</reference>
<evidence type="ECO:0008006" key="9">
    <source>
        <dbReference type="Google" id="ProtNLM"/>
    </source>
</evidence>
<evidence type="ECO:0000256" key="2">
    <source>
        <dbReference type="ARBA" id="ARBA00023054"/>
    </source>
</evidence>
<dbReference type="SUPFAM" id="SSF111347">
    <property type="entry name" value="Rap/Ran-GAP"/>
    <property type="match status" value="1"/>
</dbReference>
<dbReference type="InterPro" id="IPR035974">
    <property type="entry name" value="Rap/Ran-GAP_sf"/>
</dbReference>
<evidence type="ECO:0000313" key="7">
    <source>
        <dbReference type="Ensembl" id="ENSACLP00000006597.2"/>
    </source>
</evidence>
<dbReference type="Ensembl" id="ENSACLT00000006747.2">
    <property type="protein sequence ID" value="ENSACLP00000006597.2"/>
    <property type="gene ID" value="ENSACLG00000004439.2"/>
</dbReference>
<feature type="domain" description="PDZ" evidence="6">
    <location>
        <begin position="794"/>
        <end position="870"/>
    </location>
</feature>
<evidence type="ECO:0000256" key="3">
    <source>
        <dbReference type="SAM" id="Coils"/>
    </source>
</evidence>
<protein>
    <recommendedName>
        <fullName evidence="9">Signal-induced proliferation-associated 1 like 2</fullName>
    </recommendedName>
</protein>
<dbReference type="OMA" id="CHESTSW"/>
<dbReference type="Proteomes" id="UP000265100">
    <property type="component" value="Chromosome 6"/>
</dbReference>
<organism evidence="7 8">
    <name type="scientific">Astatotilapia calliptera</name>
    <name type="common">Eastern happy</name>
    <name type="synonym">Chromis callipterus</name>
    <dbReference type="NCBI Taxonomy" id="8154"/>
    <lineage>
        <taxon>Eukaryota</taxon>
        <taxon>Metazoa</taxon>
        <taxon>Chordata</taxon>
        <taxon>Craniata</taxon>
        <taxon>Vertebrata</taxon>
        <taxon>Euteleostomi</taxon>
        <taxon>Actinopterygii</taxon>
        <taxon>Neopterygii</taxon>
        <taxon>Teleostei</taxon>
        <taxon>Neoteleostei</taxon>
        <taxon>Acanthomorphata</taxon>
        <taxon>Ovalentaria</taxon>
        <taxon>Cichlomorphae</taxon>
        <taxon>Cichliformes</taxon>
        <taxon>Cichlidae</taxon>
        <taxon>African cichlids</taxon>
        <taxon>Pseudocrenilabrinae</taxon>
        <taxon>Haplochromini</taxon>
        <taxon>Astatotilapia</taxon>
    </lineage>
</organism>
<evidence type="ECO:0000313" key="8">
    <source>
        <dbReference type="Proteomes" id="UP000265100"/>
    </source>
</evidence>
<evidence type="ECO:0000259" key="6">
    <source>
        <dbReference type="PROSITE" id="PS50106"/>
    </source>
</evidence>
<dbReference type="Gene3D" id="6.10.140.210">
    <property type="match status" value="1"/>
</dbReference>
<dbReference type="InterPro" id="IPR050989">
    <property type="entry name" value="Rap1_Ran_GAP"/>
</dbReference>
<feature type="domain" description="Rap-GAP" evidence="5">
    <location>
        <begin position="453"/>
        <end position="654"/>
    </location>
</feature>
<reference evidence="7" key="4">
    <citation type="submission" date="2025-09" db="UniProtKB">
        <authorList>
            <consortium name="Ensembl"/>
        </authorList>
    </citation>
    <scope>IDENTIFICATION</scope>
</reference>
<evidence type="ECO:0000256" key="4">
    <source>
        <dbReference type="SAM" id="MobiDB-lite"/>
    </source>
</evidence>
<feature type="compositionally biased region" description="Low complexity" evidence="4">
    <location>
        <begin position="1094"/>
        <end position="1109"/>
    </location>
</feature>
<dbReference type="GO" id="GO:0005096">
    <property type="term" value="F:GTPase activator activity"/>
    <property type="evidence" value="ECO:0007669"/>
    <property type="project" value="UniProtKB-KW"/>
</dbReference>
<dbReference type="SMART" id="SM00228">
    <property type="entry name" value="PDZ"/>
    <property type="match status" value="1"/>
</dbReference>
<keyword evidence="8" id="KW-1185">Reference proteome</keyword>
<reference evidence="7 8" key="1">
    <citation type="submission" date="2018-05" db="EMBL/GenBank/DDBJ databases">
        <authorList>
            <person name="Datahose"/>
        </authorList>
    </citation>
    <scope>NUCLEOTIDE SEQUENCE</scope>
</reference>
<accession>A0A3P8NP79</accession>
<feature type="coiled-coil region" evidence="3">
    <location>
        <begin position="1290"/>
        <end position="1338"/>
    </location>
</feature>
<feature type="compositionally biased region" description="Polar residues" evidence="4">
    <location>
        <begin position="112"/>
        <end position="126"/>
    </location>
</feature>
<dbReference type="GO" id="GO:0051056">
    <property type="term" value="P:regulation of small GTPase mediated signal transduction"/>
    <property type="evidence" value="ECO:0007669"/>
    <property type="project" value="InterPro"/>
</dbReference>
<name>A0A3P8NP79_ASTCA</name>
<dbReference type="Gene3D" id="2.30.42.10">
    <property type="match status" value="1"/>
</dbReference>